<organism evidence="1 2">
    <name type="scientific">Pseudomonas putida</name>
    <name type="common">Arthrobacter siderocapsulatus</name>
    <dbReference type="NCBI Taxonomy" id="303"/>
    <lineage>
        <taxon>Bacteria</taxon>
        <taxon>Pseudomonadati</taxon>
        <taxon>Pseudomonadota</taxon>
        <taxon>Gammaproteobacteria</taxon>
        <taxon>Pseudomonadales</taxon>
        <taxon>Pseudomonadaceae</taxon>
        <taxon>Pseudomonas</taxon>
    </lineage>
</organism>
<proteinExistence type="predicted"/>
<evidence type="ECO:0000313" key="1">
    <source>
        <dbReference type="EMBL" id="BAW25659.1"/>
    </source>
</evidence>
<protein>
    <submittedName>
        <fullName evidence="1">Uncharacterized protein</fullName>
    </submittedName>
</protein>
<gene>
    <name evidence="1" type="ORF">KF715C_ch50860</name>
</gene>
<accession>A0A1L7NJJ6</accession>
<evidence type="ECO:0000313" key="2">
    <source>
        <dbReference type="Proteomes" id="UP000218731"/>
    </source>
</evidence>
<dbReference type="Proteomes" id="UP000218731">
    <property type="component" value="Chromosome 1"/>
</dbReference>
<reference evidence="1 2" key="1">
    <citation type="submission" date="2015-11" db="EMBL/GenBank/DDBJ databases">
        <title>Complete genome sequencing of a biphenyl-degrading bacterium, Pseudomonas putida KF715 (=NBRC110667).</title>
        <authorList>
            <person name="Suenaga H."/>
            <person name="Fujihara N."/>
            <person name="Watanabe T."/>
            <person name="Hirose J."/>
            <person name="Kimura N."/>
            <person name="Yamazoe A."/>
            <person name="Hosoyama A."/>
            <person name="Shimodaira J."/>
            <person name="Furukawa K."/>
        </authorList>
    </citation>
    <scope>NUCLEOTIDE SEQUENCE [LARGE SCALE GENOMIC DNA]</scope>
    <source>
        <strain evidence="1 2">KF715</strain>
    </source>
</reference>
<sequence length="64" mass="6798">MPGRLQLVGPGQQRHDVEGFDGAAARTVGVGHDLLSIGSKLEILPLHANERTARADVNKQDRAG</sequence>
<name>A0A1L7NJJ6_PSEPU</name>
<dbReference type="EMBL" id="AP015029">
    <property type="protein sequence ID" value="BAW25659.1"/>
    <property type="molecule type" value="Genomic_DNA"/>
</dbReference>
<dbReference type="AlphaFoldDB" id="A0A1L7NJJ6"/>